<dbReference type="GO" id="GO:0006397">
    <property type="term" value="P:mRNA processing"/>
    <property type="evidence" value="ECO:0007669"/>
    <property type="project" value="UniProtKB-KW"/>
</dbReference>
<organism evidence="12 13">
    <name type="scientific">Hevea brasiliensis</name>
    <name type="common">Para rubber tree</name>
    <name type="synonym">Siphonia brasiliensis</name>
    <dbReference type="NCBI Taxonomy" id="3981"/>
    <lineage>
        <taxon>Eukaryota</taxon>
        <taxon>Viridiplantae</taxon>
        <taxon>Streptophyta</taxon>
        <taxon>Embryophyta</taxon>
        <taxon>Tracheophyta</taxon>
        <taxon>Spermatophyta</taxon>
        <taxon>Magnoliopsida</taxon>
        <taxon>eudicotyledons</taxon>
        <taxon>Gunneridae</taxon>
        <taxon>Pentapetalae</taxon>
        <taxon>rosids</taxon>
        <taxon>fabids</taxon>
        <taxon>Malpighiales</taxon>
        <taxon>Euphorbiaceae</taxon>
        <taxon>Crotonoideae</taxon>
        <taxon>Micrandreae</taxon>
        <taxon>Hevea</taxon>
    </lineage>
</organism>
<evidence type="ECO:0000313" key="13">
    <source>
        <dbReference type="Proteomes" id="UP000467840"/>
    </source>
</evidence>
<keyword evidence="2" id="KW-0507">mRNA processing</keyword>
<dbReference type="InterPro" id="IPR012677">
    <property type="entry name" value="Nucleotide-bd_a/b_plait_sf"/>
</dbReference>
<keyword evidence="5 9" id="KW-0694">RNA-binding</keyword>
<protein>
    <recommendedName>
        <fullName evidence="11">RRM domain-containing protein</fullName>
    </recommendedName>
</protein>
<reference evidence="12 13" key="1">
    <citation type="journal article" date="2020" name="Mol. Plant">
        <title>The Chromosome-Based Rubber Tree Genome Provides New Insights into Spurge Genome Evolution and Rubber Biosynthesis.</title>
        <authorList>
            <person name="Liu J."/>
            <person name="Shi C."/>
            <person name="Shi C.C."/>
            <person name="Li W."/>
            <person name="Zhang Q.J."/>
            <person name="Zhang Y."/>
            <person name="Li K."/>
            <person name="Lu H.F."/>
            <person name="Shi C."/>
            <person name="Zhu S.T."/>
            <person name="Xiao Z.Y."/>
            <person name="Nan H."/>
            <person name="Yue Y."/>
            <person name="Zhu X.G."/>
            <person name="Wu Y."/>
            <person name="Hong X.N."/>
            <person name="Fan G.Y."/>
            <person name="Tong Y."/>
            <person name="Zhang D."/>
            <person name="Mao C.L."/>
            <person name="Liu Y.L."/>
            <person name="Hao S.J."/>
            <person name="Liu W.Q."/>
            <person name="Lv M.Q."/>
            <person name="Zhang H.B."/>
            <person name="Liu Y."/>
            <person name="Hu-Tang G.R."/>
            <person name="Wang J.P."/>
            <person name="Wang J.H."/>
            <person name="Sun Y.H."/>
            <person name="Ni S.B."/>
            <person name="Chen W.B."/>
            <person name="Zhang X.C."/>
            <person name="Jiao Y.N."/>
            <person name="Eichler E.E."/>
            <person name="Li G.H."/>
            <person name="Liu X."/>
            <person name="Gao L.Z."/>
        </authorList>
    </citation>
    <scope>NUCLEOTIDE SEQUENCE [LARGE SCALE GENOMIC DNA]</scope>
    <source>
        <strain evidence="13">cv. GT1</strain>
        <tissue evidence="12">Leaf</tissue>
    </source>
</reference>
<evidence type="ECO:0000259" key="11">
    <source>
        <dbReference type="PROSITE" id="PS50102"/>
    </source>
</evidence>
<dbReference type="InterPro" id="IPR027443">
    <property type="entry name" value="IPNS-like_sf"/>
</dbReference>
<comment type="caution">
    <text evidence="12">The sequence shown here is derived from an EMBL/GenBank/DDBJ whole genome shotgun (WGS) entry which is preliminary data.</text>
</comment>
<keyword evidence="4" id="KW-0677">Repeat</keyword>
<dbReference type="SMART" id="SM00360">
    <property type="entry name" value="RRM"/>
    <property type="match status" value="1"/>
</dbReference>
<evidence type="ECO:0000256" key="10">
    <source>
        <dbReference type="SAM" id="MobiDB-lite"/>
    </source>
</evidence>
<dbReference type="InterPro" id="IPR000504">
    <property type="entry name" value="RRM_dom"/>
</dbReference>
<feature type="compositionally biased region" description="Basic and acidic residues" evidence="10">
    <location>
        <begin position="912"/>
        <end position="934"/>
    </location>
</feature>
<evidence type="ECO:0000256" key="9">
    <source>
        <dbReference type="PROSITE-ProRule" id="PRU00176"/>
    </source>
</evidence>
<sequence length="934" mass="106781">MVTLSSVSLDYTVAFGCRHPPSYLPLPPLTFSVIDSNKRQAMMEQVSHACQKLGFFHIVNLEAPLEVMNWTIGKVKAFHELATEVNRQWYRREIDTGILSFHISRIEIHHSILWGYTSVVIYPFHKQFFANSMSAREKLNWQTEMEMEEIQTQLQNPEQMDDASNIDSIAENPNSPASSDSPDDSDADSEDESHHNDELKTLEAELSTNPSNYYAHVQCIKLLRKMGEIEKLRQAREAMSAVFPLTPAMWQEWAKDEASLSSGAEVSSVVETLYERGLLDYLSIPLWCDYLNYIQECDPLVRECSSDGISKARNIFERAITAAGLHVAEGNKIWEEYREFEQALLCTIEEADTKAKEAQVQRIRGIFHRQLSVPLLNLRSTLLAYKAWEVEQGNIPGAESSDIDGIPSHVASAYQKAMEMYNARVQYEEQVSKQDISETEKLQNFMNYLKFEKSAGDPARVQVLYERAITDFPISNDLWLDYTRYLDKTLKAGNVVRDVYLRATRNCPCVGELWVRSLQSPFNALFRHLKSLHQIIYHTTKELDGLLRLHAYWSLLELNLGKDLVAARGVWESLLKISGSMLEAWQGYIAMEIKLGHIKEARSIYKRCYSKRFPGTGSEDICHCWLRFEREFGTLEDFDHALQKVTPRLEELQLYRMQQESKAFAASTEQKDNPIKKNVREKRKGGQESTDEQSPAKRQKPTAQTQNKGYEKNKDQAQNPAEVTEEKEVKASVEKADSILEKQQKDSDTGRNKVYTDQCTAFISNINLKANSEDLRKFFSDVGGVVSIRILCDKFSGKSRGLAYVDFSDDEHLAAAISKNKQMLLGKKLSIARSDPNQRKKDGRNVLKQHTHSTDRSGNKGEFASKMSDETSKESKVPETTNFASYKRDDNIQLKGKSTFLVPRNVKMNKPKTVEEGDEQPKSNDEFRKLFIKD</sequence>
<dbReference type="GO" id="GO:0046872">
    <property type="term" value="F:metal ion binding"/>
    <property type="evidence" value="ECO:0007669"/>
    <property type="project" value="UniProtKB-KW"/>
</dbReference>
<evidence type="ECO:0000256" key="6">
    <source>
        <dbReference type="ARBA" id="ARBA00023004"/>
    </source>
</evidence>
<dbReference type="SUPFAM" id="SSF48452">
    <property type="entry name" value="TPR-like"/>
    <property type="match status" value="1"/>
</dbReference>
<dbReference type="Pfam" id="PF00076">
    <property type="entry name" value="RRM_1"/>
    <property type="match status" value="1"/>
</dbReference>
<keyword evidence="7" id="KW-0508">mRNA splicing</keyword>
<keyword evidence="13" id="KW-1185">Reference proteome</keyword>
<dbReference type="GO" id="GO:0003723">
    <property type="term" value="F:RNA binding"/>
    <property type="evidence" value="ECO:0007669"/>
    <property type="project" value="UniProtKB-UniRule"/>
</dbReference>
<accession>A0A6A6KYF2</accession>
<dbReference type="InterPro" id="IPR011990">
    <property type="entry name" value="TPR-like_helical_dom_sf"/>
</dbReference>
<dbReference type="InterPro" id="IPR008669">
    <property type="entry name" value="LSM_interact"/>
</dbReference>
<dbReference type="Proteomes" id="UP000467840">
    <property type="component" value="Chromosome 7"/>
</dbReference>
<feature type="compositionally biased region" description="Acidic residues" evidence="10">
    <location>
        <begin position="181"/>
        <end position="191"/>
    </location>
</feature>
<feature type="compositionally biased region" description="Low complexity" evidence="10">
    <location>
        <begin position="170"/>
        <end position="180"/>
    </location>
</feature>
<dbReference type="PROSITE" id="PS50102">
    <property type="entry name" value="RRM"/>
    <property type="match status" value="1"/>
</dbReference>
<dbReference type="GO" id="GO:0008380">
    <property type="term" value="P:RNA splicing"/>
    <property type="evidence" value="ECO:0007669"/>
    <property type="project" value="UniProtKB-KW"/>
</dbReference>
<feature type="region of interest" description="Disordered" evidence="10">
    <location>
        <begin position="164"/>
        <end position="197"/>
    </location>
</feature>
<dbReference type="InterPro" id="IPR008847">
    <property type="entry name" value="Suf"/>
</dbReference>
<keyword evidence="3" id="KW-0479">Metal-binding</keyword>
<dbReference type="PANTHER" id="PTHR17204">
    <property type="entry name" value="PRE-MRNA PROCESSING PROTEIN PRP39-RELATED"/>
    <property type="match status" value="1"/>
</dbReference>
<evidence type="ECO:0000256" key="5">
    <source>
        <dbReference type="ARBA" id="ARBA00022884"/>
    </source>
</evidence>
<feature type="region of interest" description="Disordered" evidence="10">
    <location>
        <begin position="829"/>
        <end position="934"/>
    </location>
</feature>
<feature type="domain" description="RRM" evidence="11">
    <location>
        <begin position="759"/>
        <end position="836"/>
    </location>
</feature>
<evidence type="ECO:0000256" key="8">
    <source>
        <dbReference type="ARBA" id="ARBA00023242"/>
    </source>
</evidence>
<dbReference type="Pfam" id="PF05391">
    <property type="entry name" value="Lsm_interact"/>
    <property type="match status" value="1"/>
</dbReference>
<evidence type="ECO:0000256" key="7">
    <source>
        <dbReference type="ARBA" id="ARBA00023187"/>
    </source>
</evidence>
<evidence type="ECO:0000313" key="12">
    <source>
        <dbReference type="EMBL" id="KAF2294082.1"/>
    </source>
</evidence>
<dbReference type="Pfam" id="PF05843">
    <property type="entry name" value="Suf"/>
    <property type="match status" value="1"/>
</dbReference>
<dbReference type="EMBL" id="JAAGAX010000013">
    <property type="protein sequence ID" value="KAF2294082.1"/>
    <property type="molecule type" value="Genomic_DNA"/>
</dbReference>
<feature type="compositionally biased region" description="Basic and acidic residues" evidence="10">
    <location>
        <begin position="836"/>
        <end position="845"/>
    </location>
</feature>
<dbReference type="Gene3D" id="3.30.70.330">
    <property type="match status" value="1"/>
</dbReference>
<proteinExistence type="predicted"/>
<dbReference type="AlphaFoldDB" id="A0A6A6KYF2"/>
<dbReference type="Gene3D" id="1.25.40.10">
    <property type="entry name" value="Tetratricopeptide repeat domain"/>
    <property type="match status" value="3"/>
</dbReference>
<dbReference type="SMART" id="SM00386">
    <property type="entry name" value="HAT"/>
    <property type="match status" value="6"/>
</dbReference>
<feature type="compositionally biased region" description="Basic and acidic residues" evidence="10">
    <location>
        <begin position="867"/>
        <end position="877"/>
    </location>
</feature>
<keyword evidence="8" id="KW-0539">Nucleus</keyword>
<dbReference type="InterPro" id="IPR035979">
    <property type="entry name" value="RBD_domain_sf"/>
</dbReference>
<dbReference type="SUPFAM" id="SSF54928">
    <property type="entry name" value="RNA-binding domain, RBD"/>
    <property type="match status" value="1"/>
</dbReference>
<feature type="region of interest" description="Disordered" evidence="10">
    <location>
        <begin position="663"/>
        <end position="732"/>
    </location>
</feature>
<evidence type="ECO:0000256" key="4">
    <source>
        <dbReference type="ARBA" id="ARBA00022737"/>
    </source>
</evidence>
<evidence type="ECO:0000256" key="2">
    <source>
        <dbReference type="ARBA" id="ARBA00022664"/>
    </source>
</evidence>
<dbReference type="InterPro" id="IPR026992">
    <property type="entry name" value="DIOX_N"/>
</dbReference>
<dbReference type="GO" id="GO:0005634">
    <property type="term" value="C:nucleus"/>
    <property type="evidence" value="ECO:0007669"/>
    <property type="project" value="UniProtKB-SubCell"/>
</dbReference>
<dbReference type="SUPFAM" id="SSF51197">
    <property type="entry name" value="Clavaminate synthase-like"/>
    <property type="match status" value="1"/>
</dbReference>
<evidence type="ECO:0000256" key="3">
    <source>
        <dbReference type="ARBA" id="ARBA00022723"/>
    </source>
</evidence>
<gene>
    <name evidence="12" type="ORF">GH714_007375</name>
</gene>
<dbReference type="Gene3D" id="2.60.120.330">
    <property type="entry name" value="B-lactam Antibiotic, Isopenicillin N Synthase, Chain"/>
    <property type="match status" value="1"/>
</dbReference>
<dbReference type="Pfam" id="PF14226">
    <property type="entry name" value="DIOX_N"/>
    <property type="match status" value="1"/>
</dbReference>
<comment type="subcellular location">
    <subcellularLocation>
        <location evidence="1">Nucleus</location>
    </subcellularLocation>
</comment>
<name>A0A6A6KYF2_HEVBR</name>
<dbReference type="PANTHER" id="PTHR17204:SF25">
    <property type="entry name" value="RRM DOMAIN-CONTAINING PROTEIN"/>
    <property type="match status" value="1"/>
</dbReference>
<keyword evidence="6" id="KW-0408">Iron</keyword>
<dbReference type="InterPro" id="IPR003107">
    <property type="entry name" value="HAT"/>
</dbReference>
<evidence type="ECO:0000256" key="1">
    <source>
        <dbReference type="ARBA" id="ARBA00004123"/>
    </source>
</evidence>